<dbReference type="EC" id="1.1.1.95" evidence="11"/>
<dbReference type="NCBIfam" id="TIGR01327">
    <property type="entry name" value="PGDH"/>
    <property type="match status" value="1"/>
</dbReference>
<keyword evidence="7 11" id="KW-0520">NAD</keyword>
<dbReference type="InterPro" id="IPR006236">
    <property type="entry name" value="PGDH"/>
</dbReference>
<evidence type="ECO:0000313" key="14">
    <source>
        <dbReference type="Proteomes" id="UP000609323"/>
    </source>
</evidence>
<dbReference type="CDD" id="cd04902">
    <property type="entry name" value="ACT_3PGDH-xct"/>
    <property type="match status" value="1"/>
</dbReference>
<dbReference type="Proteomes" id="UP000609323">
    <property type="component" value="Unassembled WGS sequence"/>
</dbReference>
<evidence type="ECO:0000256" key="5">
    <source>
        <dbReference type="ARBA" id="ARBA00022605"/>
    </source>
</evidence>
<dbReference type="SUPFAM" id="SSF51735">
    <property type="entry name" value="NAD(P)-binding Rossmann-fold domains"/>
    <property type="match status" value="1"/>
</dbReference>
<dbReference type="InterPro" id="IPR050857">
    <property type="entry name" value="D-2-hydroxyacid_DH"/>
</dbReference>
<dbReference type="EMBL" id="BMHF01000001">
    <property type="protein sequence ID" value="GGA22860.1"/>
    <property type="molecule type" value="Genomic_DNA"/>
</dbReference>
<evidence type="ECO:0000256" key="1">
    <source>
        <dbReference type="ARBA" id="ARBA00003800"/>
    </source>
</evidence>
<dbReference type="InterPro" id="IPR036291">
    <property type="entry name" value="NAD(P)-bd_dom_sf"/>
</dbReference>
<keyword evidence="14" id="KW-1185">Reference proteome</keyword>
<accession>A0ABQ1FNZ8</accession>
<gene>
    <name evidence="13" type="primary">serA</name>
    <name evidence="13" type="ORF">GCM10010917_04520</name>
</gene>
<dbReference type="CDD" id="cd12173">
    <property type="entry name" value="PGDH_4"/>
    <property type="match status" value="1"/>
</dbReference>
<dbReference type="Pfam" id="PF19304">
    <property type="entry name" value="PGDH_inter"/>
    <property type="match status" value="1"/>
</dbReference>
<comment type="caution">
    <text evidence="13">The sequence shown here is derived from an EMBL/GenBank/DDBJ whole genome shotgun (WGS) entry which is preliminary data.</text>
</comment>
<evidence type="ECO:0000256" key="11">
    <source>
        <dbReference type="RuleBase" id="RU363003"/>
    </source>
</evidence>
<dbReference type="RefSeq" id="WP_094093348.1">
    <property type="nucleotide sequence ID" value="NZ_BMHF01000001.1"/>
</dbReference>
<dbReference type="Gene3D" id="3.30.70.260">
    <property type="match status" value="1"/>
</dbReference>
<dbReference type="PANTHER" id="PTHR42789">
    <property type="entry name" value="D-ISOMER SPECIFIC 2-HYDROXYACID DEHYDROGENASE FAMILY PROTEIN (AFU_ORTHOLOGUE AFUA_6G10090)"/>
    <property type="match status" value="1"/>
</dbReference>
<dbReference type="SUPFAM" id="SSF143548">
    <property type="entry name" value="Serine metabolism enzymes domain"/>
    <property type="match status" value="1"/>
</dbReference>
<dbReference type="InterPro" id="IPR045626">
    <property type="entry name" value="PGDH_ASB_dom"/>
</dbReference>
<dbReference type="SUPFAM" id="SSF55021">
    <property type="entry name" value="ACT-like"/>
    <property type="match status" value="1"/>
</dbReference>
<dbReference type="InterPro" id="IPR006140">
    <property type="entry name" value="D-isomer_DH_NAD-bd"/>
</dbReference>
<dbReference type="Gene3D" id="3.30.1330.90">
    <property type="entry name" value="D-3-phosphoglycerate dehydrogenase, domain 3"/>
    <property type="match status" value="1"/>
</dbReference>
<evidence type="ECO:0000256" key="7">
    <source>
        <dbReference type="ARBA" id="ARBA00023027"/>
    </source>
</evidence>
<evidence type="ECO:0000256" key="4">
    <source>
        <dbReference type="ARBA" id="ARBA00021582"/>
    </source>
</evidence>
<comment type="similarity">
    <text evidence="3 11">Belongs to the D-isomer specific 2-hydroxyacid dehydrogenase family.</text>
</comment>
<comment type="catalytic activity">
    <reaction evidence="10 11">
        <text>(2R)-3-phosphoglycerate + NAD(+) = 3-phosphooxypyruvate + NADH + H(+)</text>
        <dbReference type="Rhea" id="RHEA:12641"/>
        <dbReference type="ChEBI" id="CHEBI:15378"/>
        <dbReference type="ChEBI" id="CHEBI:18110"/>
        <dbReference type="ChEBI" id="CHEBI:57540"/>
        <dbReference type="ChEBI" id="CHEBI:57945"/>
        <dbReference type="ChEBI" id="CHEBI:58272"/>
        <dbReference type="EC" id="1.1.1.95"/>
    </reaction>
</comment>
<evidence type="ECO:0000313" key="13">
    <source>
        <dbReference type="EMBL" id="GGA22860.1"/>
    </source>
</evidence>
<evidence type="ECO:0000256" key="3">
    <source>
        <dbReference type="ARBA" id="ARBA00005854"/>
    </source>
</evidence>
<evidence type="ECO:0000259" key="12">
    <source>
        <dbReference type="PROSITE" id="PS51671"/>
    </source>
</evidence>
<dbReference type="InterPro" id="IPR029753">
    <property type="entry name" value="D-isomer_DH_CS"/>
</dbReference>
<evidence type="ECO:0000256" key="10">
    <source>
        <dbReference type="ARBA" id="ARBA00048731"/>
    </source>
</evidence>
<organism evidence="13 14">
    <name type="scientific">Paenibacillus physcomitrellae</name>
    <dbReference type="NCBI Taxonomy" id="1619311"/>
    <lineage>
        <taxon>Bacteria</taxon>
        <taxon>Bacillati</taxon>
        <taxon>Bacillota</taxon>
        <taxon>Bacilli</taxon>
        <taxon>Bacillales</taxon>
        <taxon>Paenibacillaceae</taxon>
        <taxon>Paenibacillus</taxon>
    </lineage>
</organism>
<comment type="function">
    <text evidence="1">Catalyzes the reversible oxidation of 3-phospho-D-glycerate to 3-phosphonooxypyruvate, the first step of the phosphorylated L-serine biosynthesis pathway. Also catalyzes the reversible oxidation of 2-hydroxyglutarate to 2-oxoglutarate.</text>
</comment>
<dbReference type="InterPro" id="IPR029009">
    <property type="entry name" value="ASB_dom_sf"/>
</dbReference>
<proteinExistence type="inferred from homology"/>
<evidence type="ECO:0000256" key="8">
    <source>
        <dbReference type="ARBA" id="ARBA00023299"/>
    </source>
</evidence>
<evidence type="ECO:0000256" key="9">
    <source>
        <dbReference type="ARBA" id="ARBA00048126"/>
    </source>
</evidence>
<dbReference type="PROSITE" id="PS00671">
    <property type="entry name" value="D_2_HYDROXYACID_DH_3"/>
    <property type="match status" value="1"/>
</dbReference>
<protein>
    <recommendedName>
        <fullName evidence="4 11">D-3-phosphoglycerate dehydrogenase</fullName>
        <ecNumber evidence="11">1.1.1.95</ecNumber>
    </recommendedName>
</protein>
<dbReference type="PANTHER" id="PTHR42789:SF1">
    <property type="entry name" value="D-ISOMER SPECIFIC 2-HYDROXYACID DEHYDROGENASE FAMILY PROTEIN (AFU_ORTHOLOGUE AFUA_6G10090)"/>
    <property type="match status" value="1"/>
</dbReference>
<comment type="catalytic activity">
    <reaction evidence="9">
        <text>(R)-2-hydroxyglutarate + NAD(+) = 2-oxoglutarate + NADH + H(+)</text>
        <dbReference type="Rhea" id="RHEA:49612"/>
        <dbReference type="ChEBI" id="CHEBI:15378"/>
        <dbReference type="ChEBI" id="CHEBI:15801"/>
        <dbReference type="ChEBI" id="CHEBI:16810"/>
        <dbReference type="ChEBI" id="CHEBI:57540"/>
        <dbReference type="ChEBI" id="CHEBI:57945"/>
        <dbReference type="EC" id="1.1.1.399"/>
    </reaction>
</comment>
<dbReference type="InterPro" id="IPR045865">
    <property type="entry name" value="ACT-like_dom_sf"/>
</dbReference>
<name>A0ABQ1FNZ8_9BACL</name>
<dbReference type="InterPro" id="IPR002912">
    <property type="entry name" value="ACT_dom"/>
</dbReference>
<evidence type="ECO:0000256" key="6">
    <source>
        <dbReference type="ARBA" id="ARBA00023002"/>
    </source>
</evidence>
<dbReference type="SUPFAM" id="SSF52283">
    <property type="entry name" value="Formate/glycerate dehydrogenase catalytic domain-like"/>
    <property type="match status" value="1"/>
</dbReference>
<dbReference type="InterPro" id="IPR006139">
    <property type="entry name" value="D-isomer_2_OHA_DH_cat_dom"/>
</dbReference>
<dbReference type="Pfam" id="PF02826">
    <property type="entry name" value="2-Hacid_dh_C"/>
    <property type="match status" value="1"/>
</dbReference>
<comment type="pathway">
    <text evidence="2 11">Amino-acid biosynthesis; L-serine biosynthesis; L-serine from 3-phospho-D-glycerate: step 1/3.</text>
</comment>
<dbReference type="PROSITE" id="PS51671">
    <property type="entry name" value="ACT"/>
    <property type="match status" value="1"/>
</dbReference>
<keyword evidence="5 11" id="KW-0028">Amino-acid biosynthesis</keyword>
<dbReference type="Pfam" id="PF01842">
    <property type="entry name" value="ACT"/>
    <property type="match status" value="1"/>
</dbReference>
<reference evidence="14" key="1">
    <citation type="journal article" date="2019" name="Int. J. Syst. Evol. Microbiol.">
        <title>The Global Catalogue of Microorganisms (GCM) 10K type strain sequencing project: providing services to taxonomists for standard genome sequencing and annotation.</title>
        <authorList>
            <consortium name="The Broad Institute Genomics Platform"/>
            <consortium name="The Broad Institute Genome Sequencing Center for Infectious Disease"/>
            <person name="Wu L."/>
            <person name="Ma J."/>
        </authorList>
    </citation>
    <scope>NUCLEOTIDE SEQUENCE [LARGE SCALE GENOMIC DNA]</scope>
    <source>
        <strain evidence="14">CGMCC 1.15044</strain>
    </source>
</reference>
<keyword evidence="8 11" id="KW-0718">Serine biosynthesis</keyword>
<dbReference type="InterPro" id="IPR029752">
    <property type="entry name" value="D-isomer_DH_CS1"/>
</dbReference>
<dbReference type="Pfam" id="PF00389">
    <property type="entry name" value="2-Hacid_dh"/>
    <property type="match status" value="1"/>
</dbReference>
<keyword evidence="6 11" id="KW-0560">Oxidoreductase</keyword>
<feature type="domain" description="ACT" evidence="12">
    <location>
        <begin position="455"/>
        <end position="528"/>
    </location>
</feature>
<dbReference type="Gene3D" id="3.40.50.720">
    <property type="entry name" value="NAD(P)-binding Rossmann-like Domain"/>
    <property type="match status" value="2"/>
</dbReference>
<sequence>MFKVLVSDPISDLGIQQLVDAEDVTVDRVTGLNEAELIAIIPQYDALLVRSQTKVTPAIMKAGERLKVIGRAGVGVDNIDLEAATQSGIIVINAPDGNTITTCEHAFAMMMALARHIPQAYAKTISGQWDRKFLGVELRNKKLGVLGMGRIGSEVAKRAKAFGMDILGYDPFLTEDRAEKMGVQLATVDYIVRHADFITVHTPLTPETKHMIASPQFEVMKKGMRIINCARGGIIDEKALIEAIDQGIVAGAAFDVFEQEPPQSDHPFLNHPNVIVTPHLGASTVEAQENVAIDVSEQVLHILRDEPFKNAVNMPPVAASVMNKLQPYFGLGEKIGSIAAQINQAAIKGIQIDYAGDLSEVDTQPLTRYILKGVLARHFGSDVNIVNSMHLAKTRDVHVAVSSAPARKGFMNLITITLQTSSGDTQIAGTLLNGYGERIVQINKFPVDIAPEGHLIVISHNDKPGIIGNVGTLLGRNDVNIASMQVGRQVVGGEAIMVLTVDKAVPEYVLDELTKLPELKTAKEIVLA</sequence>
<dbReference type="PROSITE" id="PS00065">
    <property type="entry name" value="D_2_HYDROXYACID_DH_1"/>
    <property type="match status" value="1"/>
</dbReference>
<evidence type="ECO:0000256" key="2">
    <source>
        <dbReference type="ARBA" id="ARBA00005216"/>
    </source>
</evidence>